<evidence type="ECO:0000256" key="9">
    <source>
        <dbReference type="SAM" id="MobiDB-lite"/>
    </source>
</evidence>
<dbReference type="Gene3D" id="3.30.70.270">
    <property type="match status" value="2"/>
</dbReference>
<evidence type="ECO:0000259" key="10">
    <source>
        <dbReference type="Pfam" id="PF17917"/>
    </source>
</evidence>
<dbReference type="InterPro" id="IPR043502">
    <property type="entry name" value="DNA/RNA_pol_sf"/>
</dbReference>
<dbReference type="Gene3D" id="3.10.10.10">
    <property type="entry name" value="HIV Type 1 Reverse Transcriptase, subunit A, domain 1"/>
    <property type="match status" value="1"/>
</dbReference>
<reference evidence="12" key="1">
    <citation type="submission" date="2017-03" db="EMBL/GenBank/DDBJ databases">
        <title>Phytopthora megakarya and P. palmivora, two closely related causual agents of cacao black pod achieved similar genome size and gene model numbers by different mechanisms.</title>
        <authorList>
            <person name="Ali S."/>
            <person name="Shao J."/>
            <person name="Larry D.J."/>
            <person name="Kronmiller B."/>
            <person name="Shen D."/>
            <person name="Strem M.D."/>
            <person name="Melnick R.L."/>
            <person name="Guiltinan M.J."/>
            <person name="Tyler B.M."/>
            <person name="Meinhardt L.W."/>
            <person name="Bailey B.A."/>
        </authorList>
    </citation>
    <scope>NUCLEOTIDE SEQUENCE [LARGE SCALE GENOMIC DNA]</scope>
    <source>
        <strain evidence="12">zdho120</strain>
    </source>
</reference>
<keyword evidence="3" id="KW-0548">Nucleotidyltransferase</keyword>
<evidence type="ECO:0000256" key="8">
    <source>
        <dbReference type="ARBA" id="ARBA00022918"/>
    </source>
</evidence>
<feature type="domain" description="Reverse transcriptase RNase H-like" evidence="10">
    <location>
        <begin position="720"/>
        <end position="780"/>
    </location>
</feature>
<keyword evidence="4" id="KW-0540">Nuclease</keyword>
<evidence type="ECO:0000256" key="4">
    <source>
        <dbReference type="ARBA" id="ARBA00022722"/>
    </source>
</evidence>
<dbReference type="InterPro" id="IPR051320">
    <property type="entry name" value="Viral_Replic_Matur_Polypro"/>
</dbReference>
<keyword evidence="12" id="KW-1185">Reference proteome</keyword>
<evidence type="ECO:0000256" key="2">
    <source>
        <dbReference type="ARBA" id="ARBA00022679"/>
    </source>
</evidence>
<keyword evidence="8" id="KW-0695">RNA-directed DNA polymerase</keyword>
<protein>
    <recommendedName>
        <fullName evidence="10">Reverse transcriptase RNase H-like domain-containing protein</fullName>
    </recommendedName>
</protein>
<evidence type="ECO:0000313" key="11">
    <source>
        <dbReference type="EMBL" id="OWZ05541.1"/>
    </source>
</evidence>
<dbReference type="AlphaFoldDB" id="A0A225VIZ0"/>
<dbReference type="GO" id="GO:0004519">
    <property type="term" value="F:endonuclease activity"/>
    <property type="evidence" value="ECO:0007669"/>
    <property type="project" value="UniProtKB-KW"/>
</dbReference>
<keyword evidence="6" id="KW-0255">Endonuclease</keyword>
<dbReference type="InterPro" id="IPR041373">
    <property type="entry name" value="RT_RNaseH"/>
</dbReference>
<feature type="region of interest" description="Disordered" evidence="9">
    <location>
        <begin position="805"/>
        <end position="830"/>
    </location>
</feature>
<dbReference type="GO" id="GO:0006508">
    <property type="term" value="P:proteolysis"/>
    <property type="evidence" value="ECO:0007669"/>
    <property type="project" value="UniProtKB-KW"/>
</dbReference>
<gene>
    <name evidence="11" type="ORF">PHMEG_00022355</name>
</gene>
<dbReference type="InterPro" id="IPR043128">
    <property type="entry name" value="Rev_trsase/Diguanyl_cyclase"/>
</dbReference>
<sequence>MAEHLRMYLSESDVHERVIQYFKLCHEIIDDHGWNIFFTEERGKKQLCSILIESLEPKALRGREEVDRTARFQMRKAREDEVALHDLILEKALNHEKAYQSNRRAKRDRDRGVRDSERPAARTNANVDESSDSGPRPSPKGTLDRPKKPPTPCPHCGDLHWLSECTSATDTEKAEIRKKLRAQQSDNTKREVARLKRVRGCIPDEQKTVTLNEVMQLPYCADTGADRTAVSKKHVKELMLRDPAVRLTRLSTSMLIVGVAEHEIVCTASVKVRVSLNTAAVAVAIHEPVECLVINDDEPEFISGQDLLLGIDIDRQLEQLAACDTNDGEEIDDSDVGVPVSDTSPTDGYLHEAVERLVQDAIKHGFPNQLEEQLRAIATKHDIWRIELGNDPPARVKPLKIRRKEGEQAQATALPPAVRLYLRNFNCKLADLGWVYENPNSRWASPVLPVRKPGTTDDQYRQTCDYRLVNDLIEALISTMPHMSALLEYTKGKKHYGLFDHLKGFGSSLYQNLVKSRLQNIYSSSSTSRQTMEECFEPLLYKCLIIWIDDLLHLADDIGNYLLKLEQFFDLVTSFGLKRSAKKSSQYQQSVKWSGRIIDSNGISHDPARIDALRAMPYPTTTAQLQQSVCAANWMRESIVDYDRAVEPLQQRLDNVLRNGKRTKRAAAGISIELSQEEKAMYDRVKDLLETSATLGLPDDKATTCVFTDAADTGYAGYTYTEAYPIVVACEKLDYLLLRARPFRLFCDHRNLIHVFAPHTSIKKHIRGKLLRWALKLMSYRYVIEHVDGASNVWADMFSRWAGGRPTNEDSEPEAFYPSKKKQLKAKTKDPSALRPLDAEGITWPTLAELRSSQQQHQAPASAISGKDKVLRVDQRIWVPHACTDLAHRLCVIAHCGAQGHRGEQAMVNHLRNLFHIPGLRNVVNTFVSVCMLWPHVKGGKLIKIPWINCNERNGVLHWDFLSLCDSFGRSKYLLVIRDHATHFCELVVGDELLLPSSTGTADLEHHQCGLVTMAATSKRSGGGTFKKAEKPTAVHASI</sequence>
<evidence type="ECO:0000256" key="6">
    <source>
        <dbReference type="ARBA" id="ARBA00022759"/>
    </source>
</evidence>
<proteinExistence type="predicted"/>
<comment type="caution">
    <text evidence="11">The sequence shown here is derived from an EMBL/GenBank/DDBJ whole genome shotgun (WGS) entry which is preliminary data.</text>
</comment>
<keyword evidence="7" id="KW-0378">Hydrolase</keyword>
<dbReference type="PANTHER" id="PTHR33064">
    <property type="entry name" value="POL PROTEIN"/>
    <property type="match status" value="1"/>
</dbReference>
<dbReference type="OrthoDB" id="121795at2759"/>
<evidence type="ECO:0000256" key="5">
    <source>
        <dbReference type="ARBA" id="ARBA00022750"/>
    </source>
</evidence>
<organism evidence="11 12">
    <name type="scientific">Phytophthora megakarya</name>
    <dbReference type="NCBI Taxonomy" id="4795"/>
    <lineage>
        <taxon>Eukaryota</taxon>
        <taxon>Sar</taxon>
        <taxon>Stramenopiles</taxon>
        <taxon>Oomycota</taxon>
        <taxon>Peronosporomycetes</taxon>
        <taxon>Peronosporales</taxon>
        <taxon>Peronosporaceae</taxon>
        <taxon>Phytophthora</taxon>
    </lineage>
</organism>
<name>A0A225VIZ0_9STRA</name>
<dbReference type="EMBL" id="NBNE01004377">
    <property type="protein sequence ID" value="OWZ05541.1"/>
    <property type="molecule type" value="Genomic_DNA"/>
</dbReference>
<dbReference type="GO" id="GO:0003964">
    <property type="term" value="F:RNA-directed DNA polymerase activity"/>
    <property type="evidence" value="ECO:0007669"/>
    <property type="project" value="UniProtKB-KW"/>
</dbReference>
<evidence type="ECO:0000256" key="1">
    <source>
        <dbReference type="ARBA" id="ARBA00022670"/>
    </source>
</evidence>
<feature type="region of interest" description="Disordered" evidence="9">
    <location>
        <begin position="98"/>
        <end position="159"/>
    </location>
</feature>
<accession>A0A225VIZ0</accession>
<evidence type="ECO:0000256" key="7">
    <source>
        <dbReference type="ARBA" id="ARBA00022801"/>
    </source>
</evidence>
<dbReference type="SUPFAM" id="SSF56672">
    <property type="entry name" value="DNA/RNA polymerases"/>
    <property type="match status" value="1"/>
</dbReference>
<keyword evidence="1" id="KW-0645">Protease</keyword>
<dbReference type="PANTHER" id="PTHR33064:SF37">
    <property type="entry name" value="RIBONUCLEASE H"/>
    <property type="match status" value="1"/>
</dbReference>
<dbReference type="GO" id="GO:0004190">
    <property type="term" value="F:aspartic-type endopeptidase activity"/>
    <property type="evidence" value="ECO:0007669"/>
    <property type="project" value="UniProtKB-KW"/>
</dbReference>
<dbReference type="Pfam" id="PF17917">
    <property type="entry name" value="RT_RNaseH"/>
    <property type="match status" value="1"/>
</dbReference>
<evidence type="ECO:0000256" key="3">
    <source>
        <dbReference type="ARBA" id="ARBA00022695"/>
    </source>
</evidence>
<dbReference type="Proteomes" id="UP000198211">
    <property type="component" value="Unassembled WGS sequence"/>
</dbReference>
<feature type="compositionally biased region" description="Basic and acidic residues" evidence="9">
    <location>
        <begin position="107"/>
        <end position="120"/>
    </location>
</feature>
<keyword evidence="5" id="KW-0064">Aspartyl protease</keyword>
<keyword evidence="2" id="KW-0808">Transferase</keyword>
<evidence type="ECO:0000313" key="12">
    <source>
        <dbReference type="Proteomes" id="UP000198211"/>
    </source>
</evidence>